<organism evidence="1">
    <name type="scientific">Phytophthora nicotianae</name>
    <name type="common">Potato buckeye rot agent</name>
    <name type="synonym">Phytophthora parasitica</name>
    <dbReference type="NCBI Taxonomy" id="4792"/>
    <lineage>
        <taxon>Eukaryota</taxon>
        <taxon>Sar</taxon>
        <taxon>Stramenopiles</taxon>
        <taxon>Oomycota</taxon>
        <taxon>Peronosporomycetes</taxon>
        <taxon>Peronosporales</taxon>
        <taxon>Peronosporaceae</taxon>
        <taxon>Phytophthora</taxon>
    </lineage>
</organism>
<accession>W2HQZ5</accession>
<sequence>MMRAAKLSMSTKVTPDLCDSMAARFHECALDLGDMPVGS</sequence>
<name>W2HQZ5_PHYNI</name>
<protein>
    <submittedName>
        <fullName evidence="1">Uncharacterized protein</fullName>
    </submittedName>
</protein>
<dbReference type="Proteomes" id="UP000053864">
    <property type="component" value="Unassembled WGS sequence"/>
</dbReference>
<evidence type="ECO:0000313" key="1">
    <source>
        <dbReference type="EMBL" id="ETL24271.1"/>
    </source>
</evidence>
<proteinExistence type="predicted"/>
<gene>
    <name evidence="1" type="ORF">L916_21717</name>
</gene>
<dbReference type="AlphaFoldDB" id="W2HQZ5"/>
<dbReference type="EMBL" id="KI676925">
    <property type="protein sequence ID" value="ETL24271.1"/>
    <property type="molecule type" value="Genomic_DNA"/>
</dbReference>
<reference evidence="1" key="1">
    <citation type="submission" date="2013-11" db="EMBL/GenBank/DDBJ databases">
        <title>The Genome Sequence of Phytophthora parasitica CJ05E6.</title>
        <authorList>
            <consortium name="The Broad Institute Genomics Platform"/>
            <person name="Russ C."/>
            <person name="Tyler B."/>
            <person name="Panabieres F."/>
            <person name="Shan W."/>
            <person name="Tripathy S."/>
            <person name="Grunwald N."/>
            <person name="Machado M."/>
            <person name="Johnson C.S."/>
            <person name="Arredondo F."/>
            <person name="Hong C."/>
            <person name="Coffey M."/>
            <person name="Young S.K."/>
            <person name="Zeng Q."/>
            <person name="Gargeya S."/>
            <person name="Fitzgerald M."/>
            <person name="Abouelleil A."/>
            <person name="Alvarado L."/>
            <person name="Chapman S.B."/>
            <person name="Gainer-Dewar J."/>
            <person name="Goldberg J."/>
            <person name="Griggs A."/>
            <person name="Gujja S."/>
            <person name="Hansen M."/>
            <person name="Howarth C."/>
            <person name="Imamovic A."/>
            <person name="Ireland A."/>
            <person name="Larimer J."/>
            <person name="McCowan C."/>
            <person name="Murphy C."/>
            <person name="Pearson M."/>
            <person name="Poon T.W."/>
            <person name="Priest M."/>
            <person name="Roberts A."/>
            <person name="Saif S."/>
            <person name="Shea T."/>
            <person name="Sykes S."/>
            <person name="Wortman J."/>
            <person name="Nusbaum C."/>
            <person name="Birren B."/>
        </authorList>
    </citation>
    <scope>NUCLEOTIDE SEQUENCE [LARGE SCALE GENOMIC DNA]</scope>
    <source>
        <strain evidence="1">CJ05E6</strain>
    </source>
</reference>